<keyword evidence="2" id="KW-1185">Reference proteome</keyword>
<dbReference type="EMBL" id="SMKW01000123">
    <property type="protein sequence ID" value="TDD35487.1"/>
    <property type="molecule type" value="Genomic_DNA"/>
</dbReference>
<protein>
    <submittedName>
        <fullName evidence="1">Uncharacterized protein</fullName>
    </submittedName>
</protein>
<organism evidence="1 2">
    <name type="scientific">Saccharopolyspora elongata</name>
    <dbReference type="NCBI Taxonomy" id="2530387"/>
    <lineage>
        <taxon>Bacteria</taxon>
        <taxon>Bacillati</taxon>
        <taxon>Actinomycetota</taxon>
        <taxon>Actinomycetes</taxon>
        <taxon>Pseudonocardiales</taxon>
        <taxon>Pseudonocardiaceae</taxon>
        <taxon>Saccharopolyspora</taxon>
    </lineage>
</organism>
<reference evidence="1 2" key="1">
    <citation type="submission" date="2019-03" db="EMBL/GenBank/DDBJ databases">
        <title>Draft genome sequences of novel Actinobacteria.</title>
        <authorList>
            <person name="Sahin N."/>
            <person name="Ay H."/>
            <person name="Saygin H."/>
        </authorList>
    </citation>
    <scope>NUCLEOTIDE SEQUENCE [LARGE SCALE GENOMIC DNA]</scope>
    <source>
        <strain evidence="1 2">7K502</strain>
    </source>
</reference>
<sequence>MDLRLDQARAMLAAAETAHYQVHMIRAAALVYDALPNAAALTLAQPTVADSAIFPEAWLHAIYAADGTVLWRRGESSPQRNWPYTMESITDALLAAADDRPLPDAAVRLPGWSRQPSLSLENLYRIKLPSPSEVDHLMTTSLGEPANPAGLSVWILHRWSDGQYSAEPYATYEGALQSLATEIRASSGRSHRLDEFPASVANLTDADVVSLHYCGAAEPAPTCGAVDHSGFLLLEMPVRGPEPTQLNLRMATLRVLDEVLDGSHESSLTYYLDAVGLTLSVHAGVSGPVVRLRNDNLPADLPVTVISNDDTETPNVLLLLTQDR</sequence>
<comment type="caution">
    <text evidence="1">The sequence shown here is derived from an EMBL/GenBank/DDBJ whole genome shotgun (WGS) entry which is preliminary data.</text>
</comment>
<dbReference type="OrthoDB" id="3698743at2"/>
<evidence type="ECO:0000313" key="1">
    <source>
        <dbReference type="EMBL" id="TDD35487.1"/>
    </source>
</evidence>
<evidence type="ECO:0000313" key="2">
    <source>
        <dbReference type="Proteomes" id="UP000294947"/>
    </source>
</evidence>
<proteinExistence type="predicted"/>
<name>A0A4V2YIM6_9PSEU</name>
<dbReference type="AlphaFoldDB" id="A0A4V2YIM6"/>
<accession>A0A4V2YIM6</accession>
<dbReference type="RefSeq" id="WP_132494670.1">
    <property type="nucleotide sequence ID" value="NZ_SMKW01000123.1"/>
</dbReference>
<gene>
    <name evidence="1" type="ORF">E1288_43075</name>
</gene>
<dbReference type="Proteomes" id="UP000294947">
    <property type="component" value="Unassembled WGS sequence"/>
</dbReference>